<organism evidence="1 2">
    <name type="scientific">Streblomastix strix</name>
    <dbReference type="NCBI Taxonomy" id="222440"/>
    <lineage>
        <taxon>Eukaryota</taxon>
        <taxon>Metamonada</taxon>
        <taxon>Preaxostyla</taxon>
        <taxon>Oxymonadida</taxon>
        <taxon>Streblomastigidae</taxon>
        <taxon>Streblomastix</taxon>
    </lineage>
</organism>
<accession>A0A5J4V4H4</accession>
<protein>
    <submittedName>
        <fullName evidence="1">Uncharacterized protein</fullName>
    </submittedName>
</protein>
<dbReference type="AlphaFoldDB" id="A0A5J4V4H4"/>
<comment type="caution">
    <text evidence="1">The sequence shown here is derived from an EMBL/GenBank/DDBJ whole genome shotgun (WGS) entry which is preliminary data.</text>
</comment>
<reference evidence="1 2" key="1">
    <citation type="submission" date="2019-03" db="EMBL/GenBank/DDBJ databases">
        <title>Single cell metagenomics reveals metabolic interactions within the superorganism composed of flagellate Streblomastix strix and complex community of Bacteroidetes bacteria on its surface.</title>
        <authorList>
            <person name="Treitli S.C."/>
            <person name="Kolisko M."/>
            <person name="Husnik F."/>
            <person name="Keeling P."/>
            <person name="Hampl V."/>
        </authorList>
    </citation>
    <scope>NUCLEOTIDE SEQUENCE [LARGE SCALE GENOMIC DNA]</scope>
    <source>
        <strain evidence="1">ST1C</strain>
    </source>
</reference>
<proteinExistence type="predicted"/>
<name>A0A5J4V4H4_9EUKA</name>
<evidence type="ECO:0000313" key="2">
    <source>
        <dbReference type="Proteomes" id="UP000324800"/>
    </source>
</evidence>
<dbReference type="EMBL" id="SNRW01009953">
    <property type="protein sequence ID" value="KAA6377240.1"/>
    <property type="molecule type" value="Genomic_DNA"/>
</dbReference>
<gene>
    <name evidence="1" type="ORF">EZS28_027233</name>
</gene>
<dbReference type="Proteomes" id="UP000324800">
    <property type="component" value="Unassembled WGS sequence"/>
</dbReference>
<evidence type="ECO:0000313" key="1">
    <source>
        <dbReference type="EMBL" id="KAA6377240.1"/>
    </source>
</evidence>
<sequence>MFTTSQAQLESSNIIKVQNNSDQFIIQELENIFTASAFSKEVKNQNIVASSGFLPEPEDLQVTASFIEYRPNQCVRSSKISKQVSRSPEFSQMLMGAGASQGIDGSSSQSNESGATQPLELAISVGANDESQSWIQAYMGTNFTPEEVMLRKLHREQTSAVLANYYGRKMEEVDP</sequence>